<evidence type="ECO:0000256" key="3">
    <source>
        <dbReference type="ARBA" id="ARBA00022989"/>
    </source>
</evidence>
<protein>
    <submittedName>
        <fullName evidence="6">DUF4870 domain-containing protein</fullName>
    </submittedName>
</protein>
<reference evidence="7" key="1">
    <citation type="journal article" date="2019" name="Int. J. Syst. Evol. Microbiol.">
        <title>The Global Catalogue of Microorganisms (GCM) 10K type strain sequencing project: providing services to taxonomists for standard genome sequencing and annotation.</title>
        <authorList>
            <consortium name="The Broad Institute Genomics Platform"/>
            <consortium name="The Broad Institute Genome Sequencing Center for Infectious Disease"/>
            <person name="Wu L."/>
            <person name="Ma J."/>
        </authorList>
    </citation>
    <scope>NUCLEOTIDE SEQUENCE [LARGE SCALE GENOMIC DNA]</scope>
    <source>
        <strain evidence="7">CCUG 62221</strain>
    </source>
</reference>
<organism evidence="6 7">
    <name type="scientific">Lutibacter holmesii</name>
    <dbReference type="NCBI Taxonomy" id="1137985"/>
    <lineage>
        <taxon>Bacteria</taxon>
        <taxon>Pseudomonadati</taxon>
        <taxon>Bacteroidota</taxon>
        <taxon>Flavobacteriia</taxon>
        <taxon>Flavobacteriales</taxon>
        <taxon>Flavobacteriaceae</taxon>
        <taxon>Lutibacter</taxon>
    </lineage>
</organism>
<dbReference type="Proteomes" id="UP001597241">
    <property type="component" value="Unassembled WGS sequence"/>
</dbReference>
<keyword evidence="3 5" id="KW-1133">Transmembrane helix</keyword>
<gene>
    <name evidence="6" type="ORF">ACFQ5N_10775</name>
</gene>
<dbReference type="Pfam" id="PF09685">
    <property type="entry name" value="MamF_MmsF"/>
    <property type="match status" value="1"/>
</dbReference>
<keyword evidence="2 5" id="KW-0812">Transmembrane</keyword>
<feature type="transmembrane region" description="Helical" evidence="5">
    <location>
        <begin position="65"/>
        <end position="86"/>
    </location>
</feature>
<evidence type="ECO:0000256" key="1">
    <source>
        <dbReference type="ARBA" id="ARBA00004141"/>
    </source>
</evidence>
<name>A0ABW3WPI7_9FLAO</name>
<comment type="caution">
    <text evidence="6">The sequence shown here is derived from an EMBL/GenBank/DDBJ whole genome shotgun (WGS) entry which is preliminary data.</text>
</comment>
<evidence type="ECO:0000313" key="7">
    <source>
        <dbReference type="Proteomes" id="UP001597241"/>
    </source>
</evidence>
<keyword evidence="7" id="KW-1185">Reference proteome</keyword>
<keyword evidence="4 5" id="KW-0472">Membrane</keyword>
<comment type="subcellular location">
    <subcellularLocation>
        <location evidence="1">Membrane</location>
        <topology evidence="1">Multi-pass membrane protein</topology>
    </subcellularLocation>
</comment>
<evidence type="ECO:0000313" key="6">
    <source>
        <dbReference type="EMBL" id="MFD1294320.1"/>
    </source>
</evidence>
<feature type="transmembrane region" description="Helical" evidence="5">
    <location>
        <begin position="40"/>
        <end position="59"/>
    </location>
</feature>
<dbReference type="RefSeq" id="WP_386809509.1">
    <property type="nucleotide sequence ID" value="NZ_JBHTMV010000004.1"/>
</dbReference>
<evidence type="ECO:0000256" key="5">
    <source>
        <dbReference type="SAM" id="Phobius"/>
    </source>
</evidence>
<dbReference type="EMBL" id="JBHTMV010000004">
    <property type="protein sequence ID" value="MFD1294320.1"/>
    <property type="molecule type" value="Genomic_DNA"/>
</dbReference>
<sequence length="108" mass="12104">MQNNTVEEGKTMAIISYLWWIGFIIAFISNNSKKNAFTSFHIRQSVGLLLLNFVTGFAYKFGFGLLGFLLLAATFVLWGIALIGAFNGEEKEVPVLGDKFQDWFKAIS</sequence>
<dbReference type="InterPro" id="IPR019109">
    <property type="entry name" value="MamF_MmsF"/>
</dbReference>
<accession>A0ABW3WPI7</accession>
<evidence type="ECO:0000256" key="2">
    <source>
        <dbReference type="ARBA" id="ARBA00022692"/>
    </source>
</evidence>
<proteinExistence type="predicted"/>
<evidence type="ECO:0000256" key="4">
    <source>
        <dbReference type="ARBA" id="ARBA00023136"/>
    </source>
</evidence>
<feature type="transmembrane region" description="Helical" evidence="5">
    <location>
        <begin position="12"/>
        <end position="28"/>
    </location>
</feature>